<sequence length="288" mass="30571">MMSRMKISRGLLIAVAALAVTIGSTATGTVPVAAAASNAEPSFEVKLNLVAGALDASGAPNADVRTTFGLGGSAKALAYEYFDTAPLDLNGAGWSVRLRHKDGSSFDLNYKKRFPVADGDLDAALTKANQQGFDSSDTNYDAQVDWTYDKMTLSFANKKSASAKGYQGTALPAAAEARKILVDQIPGKLQNWSGSNWGKTKLADSRPHGPVQAKSWSGSWQGADLDVEVVPVRNAAGDGTETIIELSFKTDTSARASTLRDQAISTLRSKGWLAPTDVLKTDLILHRY</sequence>
<feature type="chain" id="PRO_5046933702" description="CYTH domain-containing protein" evidence="1">
    <location>
        <begin position="27"/>
        <end position="288"/>
    </location>
</feature>
<evidence type="ECO:0008006" key="4">
    <source>
        <dbReference type="Google" id="ProtNLM"/>
    </source>
</evidence>
<evidence type="ECO:0000313" key="3">
    <source>
        <dbReference type="Proteomes" id="UP000031364"/>
    </source>
</evidence>
<accession>A0ABR4ZGP7</accession>
<keyword evidence="3" id="KW-1185">Reference proteome</keyword>
<name>A0ABR4ZGP7_9NOCA</name>
<protein>
    <recommendedName>
        <fullName evidence="4">CYTH domain-containing protein</fullName>
    </recommendedName>
</protein>
<organism evidence="2 3">
    <name type="scientific">Nocardia vulneris</name>
    <dbReference type="NCBI Taxonomy" id="1141657"/>
    <lineage>
        <taxon>Bacteria</taxon>
        <taxon>Bacillati</taxon>
        <taxon>Actinomycetota</taxon>
        <taxon>Actinomycetes</taxon>
        <taxon>Mycobacteriales</taxon>
        <taxon>Nocardiaceae</taxon>
        <taxon>Nocardia</taxon>
    </lineage>
</organism>
<dbReference type="Proteomes" id="UP000031364">
    <property type="component" value="Unassembled WGS sequence"/>
</dbReference>
<comment type="caution">
    <text evidence="2">The sequence shown here is derived from an EMBL/GenBank/DDBJ whole genome shotgun (WGS) entry which is preliminary data.</text>
</comment>
<proteinExistence type="predicted"/>
<dbReference type="EMBL" id="JNFP01000013">
    <property type="protein sequence ID" value="KIA64486.1"/>
    <property type="molecule type" value="Genomic_DNA"/>
</dbReference>
<gene>
    <name evidence="2" type="ORF">FG87_13085</name>
</gene>
<reference evidence="2 3" key="1">
    <citation type="journal article" date="2014" name="Int. J. Syst. Evol. Microbiol.">
        <title>Nocardia vulneris sp. nov., isolated from wounds of human patients in North America.</title>
        <authorList>
            <person name="Lasker B.A."/>
            <person name="Bell M."/>
            <person name="Klenk H.P."/>
            <person name="Sproer C."/>
            <person name="Schumann C."/>
            <person name="Schumann P."/>
            <person name="Brown J.M."/>
        </authorList>
    </citation>
    <scope>NUCLEOTIDE SEQUENCE [LARGE SCALE GENOMIC DNA]</scope>
    <source>
        <strain evidence="2 3">W9851</strain>
    </source>
</reference>
<evidence type="ECO:0000256" key="1">
    <source>
        <dbReference type="SAM" id="SignalP"/>
    </source>
</evidence>
<feature type="signal peptide" evidence="1">
    <location>
        <begin position="1"/>
        <end position="26"/>
    </location>
</feature>
<evidence type="ECO:0000313" key="2">
    <source>
        <dbReference type="EMBL" id="KIA64486.1"/>
    </source>
</evidence>
<keyword evidence="1" id="KW-0732">Signal</keyword>